<dbReference type="KEGG" id="tem:JW646_07155"/>
<keyword evidence="2" id="KW-1185">Reference proteome</keyword>
<organism evidence="1 2">
    <name type="scientific">Terrisporobacter hibernicus</name>
    <dbReference type="NCBI Taxonomy" id="2813371"/>
    <lineage>
        <taxon>Bacteria</taxon>
        <taxon>Bacillati</taxon>
        <taxon>Bacillota</taxon>
        <taxon>Clostridia</taxon>
        <taxon>Peptostreptococcales</taxon>
        <taxon>Peptostreptococcaceae</taxon>
        <taxon>Terrisporobacter</taxon>
    </lineage>
</organism>
<sequence>MLKVINSIGSNIKTSDGKSASRCNKAAGAEKVYERKEYIILKVKKGYIVYNTKKVFENGHTHLQSFEMSKTIIDNSIRKKRPKTNNIYLIESHIRVTNDSKYKQTLEELVEAKKDKTKDNKYHNRSYFNAC</sequence>
<evidence type="ECO:0000313" key="2">
    <source>
        <dbReference type="Proteomes" id="UP001198983"/>
    </source>
</evidence>
<gene>
    <name evidence="1" type="ORF">JW646_07155</name>
</gene>
<reference evidence="1 2" key="1">
    <citation type="journal article" date="2023" name="Int. J. Syst. Evol. Microbiol.">
        <title>Terrisporobacter hibernicus sp. nov., isolated from bovine faeces in Northern Ireland.</title>
        <authorList>
            <person name="Mitchell M."/>
            <person name="Nguyen S.V."/>
            <person name="Connor M."/>
            <person name="Fairley D.J."/>
            <person name="Donoghue O."/>
            <person name="Marshall H."/>
            <person name="Koolman L."/>
            <person name="McMullan G."/>
            <person name="Schaffer K.E."/>
            <person name="McGrath J.W."/>
            <person name="Fanning S."/>
        </authorList>
    </citation>
    <scope>NUCLEOTIDE SEQUENCE [LARGE SCALE GENOMIC DNA]</scope>
    <source>
        <strain evidence="1 2">MCA3</strain>
    </source>
</reference>
<accession>A0AAX2ZLM6</accession>
<dbReference type="Proteomes" id="UP001198983">
    <property type="component" value="Chromosome"/>
</dbReference>
<dbReference type="AlphaFoldDB" id="A0AAX2ZLM6"/>
<proteinExistence type="predicted"/>
<dbReference type="EMBL" id="CP081135">
    <property type="protein sequence ID" value="UEL49215.1"/>
    <property type="molecule type" value="Genomic_DNA"/>
</dbReference>
<name>A0AAX2ZLM6_9FIRM</name>
<evidence type="ECO:0000313" key="1">
    <source>
        <dbReference type="EMBL" id="UEL49215.1"/>
    </source>
</evidence>
<protein>
    <submittedName>
        <fullName evidence="1">Uncharacterized protein</fullName>
    </submittedName>
</protein>
<dbReference type="RefSeq" id="WP_228417078.1">
    <property type="nucleotide sequence ID" value="NZ_CP081135.1"/>
</dbReference>